<evidence type="ECO:0000256" key="11">
    <source>
        <dbReference type="ARBA" id="ARBA00023303"/>
    </source>
</evidence>
<sequence>AVAAAGVRFQLVAARHQPHLRVRSGAAPGAVGRVLPGRAGAAAAGVRRARRLFPHLPARHQTGRGGRAQPHLPGHHHLQPQRVPLLQDHPQRHVPRGRAAGAAQRALRDQQPAAGRARRAGGAARQGQLQELQGQTLQHGRVLQPHRPRPGRHAAAVLLPRRRLLRTQLQRDLHPPGQVLHLQLGAAGHGAADHAAGRRGERAGADAQHPAGGVPPRLGGHGRDVVRGGGEGADPQPAGAALHRPAGLRRGARLPDLRVVPAAAASPPAAWTARRATWPRTATAAWCTCPATPTSARRSSTRSARTPRWVRTGPDRCGGGGKGGGGGGTDPTPPSPGADFLVKKDSEYCACRTPCDTVRYGKELSMVKIPSKASARYLARKFNKTEQYIADNVLVLDIFFEALNYEMIEQKKAYEVAGLLGDIGGQMGLFIGASLLTILEIFDYLYEVFRDKLIGFYKDKKRMRRGSSTTLEHPAVPGSPAATLPPRTPIGPCAATRTVSPSPRTCYLVTRL</sequence>
<keyword evidence="8" id="KW-0472">Membrane</keyword>
<reference evidence="14" key="3">
    <citation type="submission" date="2025-09" db="UniProtKB">
        <authorList>
            <consortium name="Ensembl"/>
        </authorList>
    </citation>
    <scope>IDENTIFICATION</scope>
    <source>
        <strain evidence="14">broiler</strain>
    </source>
</reference>
<dbReference type="GO" id="GO:0015280">
    <property type="term" value="F:ligand-gated sodium channel activity"/>
    <property type="evidence" value="ECO:0000318"/>
    <property type="project" value="GO_Central"/>
</dbReference>
<evidence type="ECO:0000256" key="7">
    <source>
        <dbReference type="ARBA" id="ARBA00023065"/>
    </source>
</evidence>
<keyword evidence="10 12" id="KW-0739">Sodium transport</keyword>
<evidence type="ECO:0000313" key="15">
    <source>
        <dbReference type="Proteomes" id="UP000000539"/>
    </source>
</evidence>
<evidence type="ECO:0000256" key="12">
    <source>
        <dbReference type="RuleBase" id="RU000679"/>
    </source>
</evidence>
<protein>
    <submittedName>
        <fullName evidence="14">Uncharacterized protein</fullName>
    </submittedName>
</protein>
<name>A0A8V1AA82_CHICK</name>
<gene>
    <name evidence="14" type="primary">ASIC1L</name>
</gene>
<dbReference type="AlphaFoldDB" id="A0A8V1AA82"/>
<evidence type="ECO:0000256" key="2">
    <source>
        <dbReference type="ARBA" id="ARBA00022448"/>
    </source>
</evidence>
<dbReference type="FunCoup" id="A0A8V1AA82">
    <property type="interactions" value="2"/>
</dbReference>
<comment type="similarity">
    <text evidence="12">Belongs to the amiloride-sensitive sodium channel (TC 1.A.6) family.</text>
</comment>
<evidence type="ECO:0000256" key="9">
    <source>
        <dbReference type="ARBA" id="ARBA00023180"/>
    </source>
</evidence>
<dbReference type="PANTHER" id="PTHR11690:SF128">
    <property type="entry name" value="ACID-SENSING ION CHANNEL 2"/>
    <property type="match status" value="1"/>
</dbReference>
<proteinExistence type="inferred from homology"/>
<evidence type="ECO:0000256" key="8">
    <source>
        <dbReference type="ARBA" id="ARBA00023136"/>
    </source>
</evidence>
<evidence type="ECO:0000256" key="6">
    <source>
        <dbReference type="ARBA" id="ARBA00023053"/>
    </source>
</evidence>
<evidence type="ECO:0000256" key="4">
    <source>
        <dbReference type="ARBA" id="ARBA00022692"/>
    </source>
</evidence>
<dbReference type="FunFam" id="1.10.287.770:FF:000001">
    <property type="entry name" value="Acid-sensing ion channel subunit 1"/>
    <property type="match status" value="1"/>
</dbReference>
<dbReference type="PRINTS" id="PR01078">
    <property type="entry name" value="AMINACHANNEL"/>
</dbReference>
<evidence type="ECO:0000256" key="3">
    <source>
        <dbReference type="ARBA" id="ARBA00022461"/>
    </source>
</evidence>
<dbReference type="Proteomes" id="UP000000539">
    <property type="component" value="Chromosome 2"/>
</dbReference>
<keyword evidence="6" id="KW-0915">Sodium</keyword>
<reference evidence="14" key="2">
    <citation type="submission" date="2025-08" db="UniProtKB">
        <authorList>
            <consortium name="Ensembl"/>
        </authorList>
    </citation>
    <scope>IDENTIFICATION</scope>
    <source>
        <strain evidence="14">broiler</strain>
    </source>
</reference>
<accession>A0A8V1AA82</accession>
<comment type="subcellular location">
    <subcellularLocation>
        <location evidence="1">Membrane</location>
        <topology evidence="1">Multi-pass membrane protein</topology>
    </subcellularLocation>
</comment>
<feature type="region of interest" description="Disordered" evidence="13">
    <location>
        <begin position="56"/>
        <end position="78"/>
    </location>
</feature>
<keyword evidence="11 12" id="KW-0407">Ion channel</keyword>
<keyword evidence="15" id="KW-1185">Reference proteome</keyword>
<dbReference type="InterPro" id="IPR001873">
    <property type="entry name" value="ENaC"/>
</dbReference>
<keyword evidence="3 12" id="KW-0894">Sodium channel</keyword>
<dbReference type="GeneTree" id="ENSGT00940000164727"/>
<feature type="region of interest" description="Disordered" evidence="13">
    <location>
        <begin position="291"/>
        <end position="337"/>
    </location>
</feature>
<evidence type="ECO:0000313" key="14">
    <source>
        <dbReference type="Ensembl" id="ENSGALP00010040134.1"/>
    </source>
</evidence>
<keyword evidence="4 12" id="KW-0812">Transmembrane</keyword>
<keyword evidence="7 12" id="KW-0406">Ion transport</keyword>
<dbReference type="PANTHER" id="PTHR11690">
    <property type="entry name" value="AMILORIDE-SENSITIVE SODIUM CHANNEL-RELATED"/>
    <property type="match status" value="1"/>
</dbReference>
<keyword evidence="9" id="KW-0325">Glycoprotein</keyword>
<reference evidence="14" key="1">
    <citation type="submission" date="2020-11" db="EMBL/GenBank/DDBJ databases">
        <title>Gallus gallus (Chicken) genome, bGalGal1, GRCg7b, maternal haplotype autosomes + Z &amp; W.</title>
        <authorList>
            <person name="Warren W."/>
            <person name="Formenti G."/>
            <person name="Fedrigo O."/>
            <person name="Haase B."/>
            <person name="Mountcastle J."/>
            <person name="Balacco J."/>
            <person name="Tracey A."/>
            <person name="Schneider V."/>
            <person name="Okimoto R."/>
            <person name="Cheng H."/>
            <person name="Hawken R."/>
            <person name="Howe K."/>
            <person name="Jarvis E.D."/>
        </authorList>
    </citation>
    <scope>NUCLEOTIDE SEQUENCE [LARGE SCALE GENOMIC DNA]</scope>
    <source>
        <strain evidence="14">Broiler</strain>
    </source>
</reference>
<feature type="region of interest" description="Disordered" evidence="13">
    <location>
        <begin position="94"/>
        <end position="156"/>
    </location>
</feature>
<evidence type="ECO:0000256" key="1">
    <source>
        <dbReference type="ARBA" id="ARBA00004141"/>
    </source>
</evidence>
<evidence type="ECO:0000256" key="13">
    <source>
        <dbReference type="SAM" id="MobiDB-lite"/>
    </source>
</evidence>
<evidence type="ECO:0000256" key="10">
    <source>
        <dbReference type="ARBA" id="ARBA00023201"/>
    </source>
</evidence>
<dbReference type="GlyGen" id="A0A8V1AA82">
    <property type="glycosylation" value="1 site"/>
</dbReference>
<keyword evidence="2 12" id="KW-0813">Transport</keyword>
<dbReference type="OrthoDB" id="5874059at2759"/>
<feature type="compositionally biased region" description="Low complexity" evidence="13">
    <location>
        <begin position="97"/>
        <end position="140"/>
    </location>
</feature>
<feature type="compositionally biased region" description="Low complexity" evidence="13">
    <location>
        <begin position="291"/>
        <end position="307"/>
    </location>
</feature>
<dbReference type="GO" id="GO:0005886">
    <property type="term" value="C:plasma membrane"/>
    <property type="evidence" value="ECO:0000318"/>
    <property type="project" value="GO_Central"/>
</dbReference>
<feature type="compositionally biased region" description="Gly residues" evidence="13">
    <location>
        <begin position="316"/>
        <end position="329"/>
    </location>
</feature>
<feature type="compositionally biased region" description="Basic and acidic residues" evidence="13">
    <location>
        <begin position="191"/>
        <end position="204"/>
    </location>
</feature>
<feature type="region of interest" description="Disordered" evidence="13">
    <location>
        <begin position="190"/>
        <end position="220"/>
    </location>
</feature>
<keyword evidence="5" id="KW-1133">Transmembrane helix</keyword>
<dbReference type="Ensembl" id="ENSGALT00010065868.1">
    <property type="protein sequence ID" value="ENSGALP00010040134.1"/>
    <property type="gene ID" value="ENSGALG00010027167.1"/>
</dbReference>
<dbReference type="GO" id="GO:0035725">
    <property type="term" value="P:sodium ion transmembrane transport"/>
    <property type="evidence" value="ECO:0000318"/>
    <property type="project" value="GO_Central"/>
</dbReference>
<evidence type="ECO:0000256" key="5">
    <source>
        <dbReference type="ARBA" id="ARBA00022989"/>
    </source>
</evidence>
<organism evidence="14 15">
    <name type="scientific">Gallus gallus</name>
    <name type="common">Chicken</name>
    <dbReference type="NCBI Taxonomy" id="9031"/>
    <lineage>
        <taxon>Eukaryota</taxon>
        <taxon>Metazoa</taxon>
        <taxon>Chordata</taxon>
        <taxon>Craniata</taxon>
        <taxon>Vertebrata</taxon>
        <taxon>Euteleostomi</taxon>
        <taxon>Archelosauria</taxon>
        <taxon>Archosauria</taxon>
        <taxon>Dinosauria</taxon>
        <taxon>Saurischia</taxon>
        <taxon>Theropoda</taxon>
        <taxon>Coelurosauria</taxon>
        <taxon>Aves</taxon>
        <taxon>Neognathae</taxon>
        <taxon>Galloanserae</taxon>
        <taxon>Galliformes</taxon>
        <taxon>Phasianidae</taxon>
        <taxon>Phasianinae</taxon>
        <taxon>Gallus</taxon>
    </lineage>
</organism>
<dbReference type="Gene3D" id="1.10.287.770">
    <property type="entry name" value="YojJ-like"/>
    <property type="match status" value="1"/>
</dbReference>
<dbReference type="Pfam" id="PF00858">
    <property type="entry name" value="ASC"/>
    <property type="match status" value="1"/>
</dbReference>